<dbReference type="InterPro" id="IPR015422">
    <property type="entry name" value="PyrdxlP-dep_Trfase_small"/>
</dbReference>
<evidence type="ECO:0000256" key="1">
    <source>
        <dbReference type="ARBA" id="ARBA00001933"/>
    </source>
</evidence>
<dbReference type="InterPro" id="IPR015424">
    <property type="entry name" value="PyrdxlP-dep_Trfase"/>
</dbReference>
<dbReference type="Gene3D" id="3.90.1150.10">
    <property type="entry name" value="Aspartate Aminotransferase, domain 1"/>
    <property type="match status" value="1"/>
</dbReference>
<dbReference type="Pfam" id="PF00202">
    <property type="entry name" value="Aminotran_3"/>
    <property type="match status" value="1"/>
</dbReference>
<dbReference type="GO" id="GO:0008483">
    <property type="term" value="F:transaminase activity"/>
    <property type="evidence" value="ECO:0007669"/>
    <property type="project" value="UniProtKB-KW"/>
</dbReference>
<dbReference type="EMBL" id="QWGR01000290">
    <property type="protein sequence ID" value="RIJ43434.1"/>
    <property type="molecule type" value="Genomic_DNA"/>
</dbReference>
<comment type="cofactor">
    <cofactor evidence="1">
        <name>pyridoxal 5'-phosphate</name>
        <dbReference type="ChEBI" id="CHEBI:597326"/>
    </cofactor>
</comment>
<dbReference type="GO" id="GO:0042802">
    <property type="term" value="F:identical protein binding"/>
    <property type="evidence" value="ECO:0007669"/>
    <property type="project" value="TreeGrafter"/>
</dbReference>
<accession>A0A399SK89</accession>
<organism evidence="3 4">
    <name type="scientific">Maribellus luteus</name>
    <dbReference type="NCBI Taxonomy" id="2305463"/>
    <lineage>
        <taxon>Bacteria</taxon>
        <taxon>Pseudomonadati</taxon>
        <taxon>Bacteroidota</taxon>
        <taxon>Bacteroidia</taxon>
        <taxon>Marinilabiliales</taxon>
        <taxon>Prolixibacteraceae</taxon>
        <taxon>Maribellus</taxon>
    </lineage>
</organism>
<feature type="non-terminal residue" evidence="3">
    <location>
        <position position="1"/>
    </location>
</feature>
<keyword evidence="4" id="KW-1185">Reference proteome</keyword>
<name>A0A399SK89_9BACT</name>
<evidence type="ECO:0000313" key="3">
    <source>
        <dbReference type="EMBL" id="RIJ43434.1"/>
    </source>
</evidence>
<dbReference type="GO" id="GO:0030170">
    <property type="term" value="F:pyridoxal phosphate binding"/>
    <property type="evidence" value="ECO:0007669"/>
    <property type="project" value="InterPro"/>
</dbReference>
<dbReference type="AlphaFoldDB" id="A0A399SK89"/>
<reference evidence="3 4" key="1">
    <citation type="submission" date="2018-08" db="EMBL/GenBank/DDBJ databases">
        <title>Pallidiluteibacterium maritimus gen. nov., sp. nov., isolated from coastal sediment.</title>
        <authorList>
            <person name="Zhou L.Y."/>
        </authorList>
    </citation>
    <scope>NUCLEOTIDE SEQUENCE [LARGE SCALE GENOMIC DNA]</scope>
    <source>
        <strain evidence="3 4">XSD2</strain>
    </source>
</reference>
<proteinExistence type="predicted"/>
<keyword evidence="2 3" id="KW-0032">Aminotransferase</keyword>
<evidence type="ECO:0000313" key="4">
    <source>
        <dbReference type="Proteomes" id="UP000265926"/>
    </source>
</evidence>
<evidence type="ECO:0000256" key="2">
    <source>
        <dbReference type="ARBA" id="ARBA00022576"/>
    </source>
</evidence>
<dbReference type="InterPro" id="IPR050103">
    <property type="entry name" value="Class-III_PLP-dep_AT"/>
</dbReference>
<sequence>ELKTLVGHGVRQVRGRGLMIGLQLDADIDAHDFAFALAERGVLTKDTYGNVVRLTPPLVIGEAELALALEAIRQTLAGWPRRKVA</sequence>
<gene>
    <name evidence="3" type="ORF">D1614_25130</name>
</gene>
<dbReference type="SUPFAM" id="SSF53383">
    <property type="entry name" value="PLP-dependent transferases"/>
    <property type="match status" value="1"/>
</dbReference>
<keyword evidence="3" id="KW-0808">Transferase</keyword>
<dbReference type="Proteomes" id="UP000265926">
    <property type="component" value="Unassembled WGS sequence"/>
</dbReference>
<comment type="caution">
    <text evidence="3">The sequence shown here is derived from an EMBL/GenBank/DDBJ whole genome shotgun (WGS) entry which is preliminary data.</text>
</comment>
<dbReference type="PANTHER" id="PTHR11986">
    <property type="entry name" value="AMINOTRANSFERASE CLASS III"/>
    <property type="match status" value="1"/>
</dbReference>
<protein>
    <submittedName>
        <fullName evidence="3">Aminotransferase class III-fold pyridoxal phosphate-dependent enzyme</fullName>
    </submittedName>
</protein>
<dbReference type="InterPro" id="IPR005814">
    <property type="entry name" value="Aminotrans_3"/>
</dbReference>
<dbReference type="PANTHER" id="PTHR11986:SF18">
    <property type="entry name" value="ORNITHINE AMINOTRANSFERASE, MITOCHONDRIAL"/>
    <property type="match status" value="1"/>
</dbReference>